<dbReference type="RefSeq" id="WP_135260254.1">
    <property type="nucleotide sequence ID" value="NZ_SJZF01000010.1"/>
</dbReference>
<name>A0A4Y9FDX5_9DEIN</name>
<reference evidence="1 2" key="1">
    <citation type="submission" date="2019-03" db="EMBL/GenBank/DDBJ databases">
        <title>Thermus tengchongensis species for the arsenic transformation mechanism.</title>
        <authorList>
            <person name="Yuan G.C."/>
        </authorList>
    </citation>
    <scope>NUCLEOTIDE SEQUENCE [LARGE SCALE GENOMIC DNA]</scope>
    <source>
        <strain evidence="1 2">15W</strain>
    </source>
</reference>
<dbReference type="Proteomes" id="UP000297668">
    <property type="component" value="Unassembled WGS sequence"/>
</dbReference>
<proteinExistence type="predicted"/>
<protein>
    <submittedName>
        <fullName evidence="1">Uncharacterized protein</fullName>
    </submittedName>
</protein>
<evidence type="ECO:0000313" key="2">
    <source>
        <dbReference type="Proteomes" id="UP000297668"/>
    </source>
</evidence>
<accession>A0A4Y9FDX5</accession>
<organism evidence="1 2">
    <name type="scientific">Thermus tengchongensis</name>
    <dbReference type="NCBI Taxonomy" id="1214928"/>
    <lineage>
        <taxon>Bacteria</taxon>
        <taxon>Thermotogati</taxon>
        <taxon>Deinococcota</taxon>
        <taxon>Deinococci</taxon>
        <taxon>Thermales</taxon>
        <taxon>Thermaceae</taxon>
        <taxon>Thermus</taxon>
    </lineage>
</organism>
<evidence type="ECO:0000313" key="1">
    <source>
        <dbReference type="EMBL" id="TFU26338.1"/>
    </source>
</evidence>
<dbReference type="AlphaFoldDB" id="A0A4Y9FDX5"/>
<gene>
    <name evidence="1" type="ORF">E0687_07030</name>
</gene>
<comment type="caution">
    <text evidence="1">The sequence shown here is derived from an EMBL/GenBank/DDBJ whole genome shotgun (WGS) entry which is preliminary data.</text>
</comment>
<dbReference type="EMBL" id="SJZF01000010">
    <property type="protein sequence ID" value="TFU26338.1"/>
    <property type="molecule type" value="Genomic_DNA"/>
</dbReference>
<sequence length="176" mass="19614">MPEALEAFHAILEAIARGAAGFSAVWVEKQDLAERLGLRRGDRELGFRLRQALFALLLEEVNDRLEALNGYGFLFFETRMLEDLRFLTQAAPFEALRGQGGGFRLLGVPAPVGKGHLLMAAADFPAYVYGHFLKTQGEYAPRREELWQAFQGLEQPLLRERNVGAGVAQRLVRGEG</sequence>